<dbReference type="RefSeq" id="WP_188614702.1">
    <property type="nucleotide sequence ID" value="NZ_BMJT01000005.1"/>
</dbReference>
<sequence length="245" mass="26853">MYKDLANATVQIISGSSSGSGFHFVKENIVITNHHVIEPSLISGDIPIYGQYEDGSICTLKIIDYSDKTEYDYAILEVTQTQNFNPFILNPKVLEKFERGTEIIFSGFPHGIPHLLTHKAIISAPVSKGFYIDGSVNGGNSGGPIIDAYDGNVIGIVTQRRYVGSVDLQHILQESRQLESHFLNLSKGGSVFIMGVDFKDFAMKMAKTNNIVSDVLTHNANSGIGIGFSICFVYKKLQELGIISE</sequence>
<dbReference type="PANTHER" id="PTHR43019">
    <property type="entry name" value="SERINE ENDOPROTEASE DEGS"/>
    <property type="match status" value="1"/>
</dbReference>
<reference evidence="2" key="2">
    <citation type="submission" date="2020-09" db="EMBL/GenBank/DDBJ databases">
        <authorList>
            <person name="Sun Q."/>
            <person name="Zhou Y."/>
        </authorList>
    </citation>
    <scope>NUCLEOTIDE SEQUENCE</scope>
    <source>
        <strain evidence="2">CGMCC 1.15760</strain>
    </source>
</reference>
<keyword evidence="1" id="KW-0720">Serine protease</keyword>
<dbReference type="GO" id="GO:0008236">
    <property type="term" value="F:serine-type peptidase activity"/>
    <property type="evidence" value="ECO:0007669"/>
    <property type="project" value="UniProtKB-KW"/>
</dbReference>
<evidence type="ECO:0008006" key="4">
    <source>
        <dbReference type="Google" id="ProtNLM"/>
    </source>
</evidence>
<organism evidence="2 3">
    <name type="scientific">Lysinibacillus alkalisoli</name>
    <dbReference type="NCBI Taxonomy" id="1911548"/>
    <lineage>
        <taxon>Bacteria</taxon>
        <taxon>Bacillati</taxon>
        <taxon>Bacillota</taxon>
        <taxon>Bacilli</taxon>
        <taxon>Bacillales</taxon>
        <taxon>Bacillaceae</taxon>
        <taxon>Lysinibacillus</taxon>
    </lineage>
</organism>
<dbReference type="Gene3D" id="2.40.10.10">
    <property type="entry name" value="Trypsin-like serine proteases"/>
    <property type="match status" value="2"/>
</dbReference>
<evidence type="ECO:0000313" key="2">
    <source>
        <dbReference type="EMBL" id="GGG23794.1"/>
    </source>
</evidence>
<evidence type="ECO:0000256" key="1">
    <source>
        <dbReference type="ARBA" id="ARBA00022825"/>
    </source>
</evidence>
<keyword evidence="3" id="KW-1185">Reference proteome</keyword>
<gene>
    <name evidence="2" type="ORF">GCM10007425_17790</name>
</gene>
<dbReference type="AlphaFoldDB" id="A0A917G5F9"/>
<dbReference type="InterPro" id="IPR043504">
    <property type="entry name" value="Peptidase_S1_PA_chymotrypsin"/>
</dbReference>
<keyword evidence="1" id="KW-0378">Hydrolase</keyword>
<dbReference type="Proteomes" id="UP000616608">
    <property type="component" value="Unassembled WGS sequence"/>
</dbReference>
<accession>A0A917G5F9</accession>
<name>A0A917G5F9_9BACI</name>
<dbReference type="InterPro" id="IPR009003">
    <property type="entry name" value="Peptidase_S1_PA"/>
</dbReference>
<reference evidence="2" key="1">
    <citation type="journal article" date="2014" name="Int. J. Syst. Evol. Microbiol.">
        <title>Complete genome sequence of Corynebacterium casei LMG S-19264T (=DSM 44701T), isolated from a smear-ripened cheese.</title>
        <authorList>
            <consortium name="US DOE Joint Genome Institute (JGI-PGF)"/>
            <person name="Walter F."/>
            <person name="Albersmeier A."/>
            <person name="Kalinowski J."/>
            <person name="Ruckert C."/>
        </authorList>
    </citation>
    <scope>NUCLEOTIDE SEQUENCE</scope>
    <source>
        <strain evidence="2">CGMCC 1.15760</strain>
    </source>
</reference>
<dbReference type="EMBL" id="BMJT01000005">
    <property type="protein sequence ID" value="GGG23794.1"/>
    <property type="molecule type" value="Genomic_DNA"/>
</dbReference>
<dbReference type="PANTHER" id="PTHR43019:SF48">
    <property type="entry name" value="PEPTIDASE S1, PA CLAN-RELATED"/>
    <property type="match status" value="1"/>
</dbReference>
<comment type="caution">
    <text evidence="2">The sequence shown here is derived from an EMBL/GenBank/DDBJ whole genome shotgun (WGS) entry which is preliminary data.</text>
</comment>
<dbReference type="SUPFAM" id="SSF50494">
    <property type="entry name" value="Trypsin-like serine proteases"/>
    <property type="match status" value="1"/>
</dbReference>
<dbReference type="Pfam" id="PF13365">
    <property type="entry name" value="Trypsin_2"/>
    <property type="match status" value="1"/>
</dbReference>
<protein>
    <recommendedName>
        <fullName evidence="4">Trypsin-like peptidase domain-containing protein</fullName>
    </recommendedName>
</protein>
<evidence type="ECO:0000313" key="3">
    <source>
        <dbReference type="Proteomes" id="UP000616608"/>
    </source>
</evidence>
<keyword evidence="1" id="KW-0645">Protease</keyword>
<proteinExistence type="predicted"/>